<comment type="caution">
    <text evidence="2">The sequence shown here is derived from an EMBL/GenBank/DDBJ whole genome shotgun (WGS) entry which is preliminary data.</text>
</comment>
<name>A0A348MIJ3_UNCW3</name>
<gene>
    <name evidence="2" type="ORF">DCG82_00465</name>
</gene>
<proteinExistence type="predicted"/>
<sequence length="318" mass="36842">MVRKFFSFFILLFLFFSSCYIDVPHNGLLDPENRFGKSTVKIECYDRSHNPLAGVLVTINDTITKVSDDFGCVSFLNLLKGNLRVKFFKDGYSTLYIDTILFSGVPLNLVEYLNFIPKVETSYVYSSVRKTYDIFDSLRFDVNFVIKVLEKDSIEDISEALVYFDFGRFELIKVNDEDFIKCSLNFNKSNSPMNLYDFIGEKGDIFIKDSFQESLRIKDLSLIRFVEYIPTIISPSEGEELVYPYSFKFKSEKPNYSSYLNLSITDGNGVTIFTDSFSITDTLFIYNSSLKEGEYRFLVRVYDLFGNFSENSVTFFSK</sequence>
<feature type="chain" id="PRO_5016699455" description="Carboxypeptidase regulatory-like domain-containing protein" evidence="1">
    <location>
        <begin position="22"/>
        <end position="318"/>
    </location>
</feature>
<protein>
    <recommendedName>
        <fullName evidence="4">Carboxypeptidase regulatory-like domain-containing protein</fullName>
    </recommendedName>
</protein>
<organism evidence="2 3">
    <name type="scientific">candidate division WOR-3 bacterium</name>
    <dbReference type="NCBI Taxonomy" id="2052148"/>
    <lineage>
        <taxon>Bacteria</taxon>
        <taxon>Bacteria division WOR-3</taxon>
    </lineage>
</organism>
<feature type="signal peptide" evidence="1">
    <location>
        <begin position="1"/>
        <end position="21"/>
    </location>
</feature>
<reference evidence="2 3" key="1">
    <citation type="journal article" date="2018" name="Nat. Biotechnol.">
        <title>A standardized bacterial taxonomy based on genome phylogeny substantially revises the tree of life.</title>
        <authorList>
            <person name="Parks D.H."/>
            <person name="Chuvochina M."/>
            <person name="Waite D.W."/>
            <person name="Rinke C."/>
            <person name="Skarshewski A."/>
            <person name="Chaumeil P.A."/>
            <person name="Hugenholtz P."/>
        </authorList>
    </citation>
    <scope>NUCLEOTIDE SEQUENCE [LARGE SCALE GENOMIC DNA]</scope>
    <source>
        <strain evidence="2">UBA7921</strain>
    </source>
</reference>
<dbReference type="SUPFAM" id="SSF49464">
    <property type="entry name" value="Carboxypeptidase regulatory domain-like"/>
    <property type="match status" value="1"/>
</dbReference>
<dbReference type="PROSITE" id="PS51257">
    <property type="entry name" value="PROKAR_LIPOPROTEIN"/>
    <property type="match status" value="1"/>
</dbReference>
<evidence type="ECO:0000313" key="2">
    <source>
        <dbReference type="EMBL" id="HAF06869.1"/>
    </source>
</evidence>
<dbReference type="EMBL" id="DMCX01000011">
    <property type="protein sequence ID" value="HAF06869.1"/>
    <property type="molecule type" value="Genomic_DNA"/>
</dbReference>
<evidence type="ECO:0008006" key="4">
    <source>
        <dbReference type="Google" id="ProtNLM"/>
    </source>
</evidence>
<evidence type="ECO:0000256" key="1">
    <source>
        <dbReference type="SAM" id="SignalP"/>
    </source>
</evidence>
<evidence type="ECO:0000313" key="3">
    <source>
        <dbReference type="Proteomes" id="UP000262454"/>
    </source>
</evidence>
<accession>A0A348MIJ3</accession>
<dbReference type="AlphaFoldDB" id="A0A348MIJ3"/>
<dbReference type="Proteomes" id="UP000262454">
    <property type="component" value="Unassembled WGS sequence"/>
</dbReference>
<keyword evidence="1" id="KW-0732">Signal</keyword>
<dbReference type="InterPro" id="IPR008969">
    <property type="entry name" value="CarboxyPept-like_regulatory"/>
</dbReference>